<evidence type="ECO:0000313" key="5">
    <source>
        <dbReference type="EMBL" id="OHA44408.1"/>
    </source>
</evidence>
<evidence type="ECO:0000256" key="1">
    <source>
        <dbReference type="ARBA" id="ARBA00022553"/>
    </source>
</evidence>
<gene>
    <name evidence="5" type="ORF">A3G03_01600</name>
</gene>
<name>A0A1G2P7V3_9BACT</name>
<evidence type="ECO:0000256" key="2">
    <source>
        <dbReference type="ARBA" id="ARBA00023012"/>
    </source>
</evidence>
<dbReference type="PROSITE" id="PS50110">
    <property type="entry name" value="RESPONSE_REGULATORY"/>
    <property type="match status" value="1"/>
</dbReference>
<keyword evidence="1 3" id="KW-0597">Phosphoprotein</keyword>
<evidence type="ECO:0000313" key="6">
    <source>
        <dbReference type="Proteomes" id="UP000176355"/>
    </source>
</evidence>
<dbReference type="PANTHER" id="PTHR44591:SF14">
    <property type="entry name" value="PROTEIN PILG"/>
    <property type="match status" value="1"/>
</dbReference>
<feature type="domain" description="Response regulatory" evidence="4">
    <location>
        <begin position="2"/>
        <end position="118"/>
    </location>
</feature>
<feature type="modified residue" description="4-aspartylphosphate" evidence="3">
    <location>
        <position position="51"/>
    </location>
</feature>
<dbReference type="Proteomes" id="UP000176355">
    <property type="component" value="Unassembled WGS sequence"/>
</dbReference>
<proteinExistence type="predicted"/>
<dbReference type="SMART" id="SM00448">
    <property type="entry name" value="REC"/>
    <property type="match status" value="1"/>
</dbReference>
<dbReference type="STRING" id="1802333.A3G03_01600"/>
<dbReference type="AlphaFoldDB" id="A0A1G2P7V3"/>
<dbReference type="GO" id="GO:0000160">
    <property type="term" value="P:phosphorelay signal transduction system"/>
    <property type="evidence" value="ECO:0007669"/>
    <property type="project" value="UniProtKB-KW"/>
</dbReference>
<dbReference type="Gene3D" id="3.40.50.2300">
    <property type="match status" value="1"/>
</dbReference>
<evidence type="ECO:0000259" key="4">
    <source>
        <dbReference type="PROSITE" id="PS50110"/>
    </source>
</evidence>
<keyword evidence="2" id="KW-0902">Two-component regulatory system</keyword>
<evidence type="ECO:0000256" key="3">
    <source>
        <dbReference type="PROSITE-ProRule" id="PRU00169"/>
    </source>
</evidence>
<sequence length="127" mass="13729">MKVLIIEDDKFMAGLLAKKFEENSFTIGHLGSGEKAVAETVAQKPDVVILDILLPDRNGFEVLKELKEKEATKNIPVIIVSNLGSKDDFEKGSRLGACGFMVKATITPEDVVAKAKQVIAGVITESQ</sequence>
<dbReference type="Pfam" id="PF00072">
    <property type="entry name" value="Response_reg"/>
    <property type="match status" value="1"/>
</dbReference>
<organism evidence="5 6">
    <name type="scientific">Candidatus Taylorbacteria bacterium RIFCSPLOWO2_12_FULL_44_15c</name>
    <dbReference type="NCBI Taxonomy" id="1802333"/>
    <lineage>
        <taxon>Bacteria</taxon>
        <taxon>Candidatus Tayloriibacteriota</taxon>
    </lineage>
</organism>
<accession>A0A1G2P7V3</accession>
<dbReference type="InterPro" id="IPR001789">
    <property type="entry name" value="Sig_transdc_resp-reg_receiver"/>
</dbReference>
<comment type="caution">
    <text evidence="5">The sequence shown here is derived from an EMBL/GenBank/DDBJ whole genome shotgun (WGS) entry which is preliminary data.</text>
</comment>
<dbReference type="InterPro" id="IPR011006">
    <property type="entry name" value="CheY-like_superfamily"/>
</dbReference>
<protein>
    <recommendedName>
        <fullName evidence="4">Response regulatory domain-containing protein</fullName>
    </recommendedName>
</protein>
<reference evidence="5 6" key="1">
    <citation type="journal article" date="2016" name="Nat. Commun.">
        <title>Thousands of microbial genomes shed light on interconnected biogeochemical processes in an aquifer system.</title>
        <authorList>
            <person name="Anantharaman K."/>
            <person name="Brown C.T."/>
            <person name="Hug L.A."/>
            <person name="Sharon I."/>
            <person name="Castelle C.J."/>
            <person name="Probst A.J."/>
            <person name="Thomas B.C."/>
            <person name="Singh A."/>
            <person name="Wilkins M.J."/>
            <person name="Karaoz U."/>
            <person name="Brodie E.L."/>
            <person name="Williams K.H."/>
            <person name="Hubbard S.S."/>
            <person name="Banfield J.F."/>
        </authorList>
    </citation>
    <scope>NUCLEOTIDE SEQUENCE [LARGE SCALE GENOMIC DNA]</scope>
</reference>
<dbReference type="PANTHER" id="PTHR44591">
    <property type="entry name" value="STRESS RESPONSE REGULATOR PROTEIN 1"/>
    <property type="match status" value="1"/>
</dbReference>
<dbReference type="EMBL" id="MHSL01000003">
    <property type="protein sequence ID" value="OHA44408.1"/>
    <property type="molecule type" value="Genomic_DNA"/>
</dbReference>
<dbReference type="InterPro" id="IPR050595">
    <property type="entry name" value="Bact_response_regulator"/>
</dbReference>
<dbReference type="SUPFAM" id="SSF52172">
    <property type="entry name" value="CheY-like"/>
    <property type="match status" value="1"/>
</dbReference>